<proteinExistence type="predicted"/>
<sequence length="196" mass="21666">MDNSTDDMMAEVNEFIQEVNDATMILYAQLVCLTIAVYHILLFLNDEIRLVWSKKYNFTTVAYLFTRYSVPIQFILEIMLALWPQAATSLSTCNSLANGSNALQAIFLIGVRSLLSMRAYAISRTKWLAIILLGSTFLADIITFIVLIILFPGCLSLESTSGRGYGPVLIIGIAQEVLSIVTDTTSSMIFGLVSTL</sequence>
<reference evidence="3" key="1">
    <citation type="submission" date="2021-10" db="EMBL/GenBank/DDBJ databases">
        <title>De novo Genome Assembly of Clathrus columnatus (Basidiomycota, Fungi) Using Illumina and Nanopore Sequence Data.</title>
        <authorList>
            <person name="Ogiso-Tanaka E."/>
            <person name="Itagaki H."/>
            <person name="Hosoya T."/>
            <person name="Hosaka K."/>
        </authorList>
    </citation>
    <scope>NUCLEOTIDE SEQUENCE</scope>
    <source>
        <strain evidence="3">MO-923</strain>
    </source>
</reference>
<evidence type="ECO:0000313" key="4">
    <source>
        <dbReference type="Proteomes" id="UP001050691"/>
    </source>
</evidence>
<gene>
    <name evidence="3" type="ORF">Clacol_009459</name>
</gene>
<dbReference type="AlphaFoldDB" id="A0AAV5ANW5"/>
<comment type="caution">
    <text evidence="3">The sequence shown here is derived from an EMBL/GenBank/DDBJ whole genome shotgun (WGS) entry which is preliminary data.</text>
</comment>
<name>A0AAV5ANW5_9AGAM</name>
<accession>A0AAV5ANW5</accession>
<organism evidence="3 4">
    <name type="scientific">Clathrus columnatus</name>
    <dbReference type="NCBI Taxonomy" id="1419009"/>
    <lineage>
        <taxon>Eukaryota</taxon>
        <taxon>Fungi</taxon>
        <taxon>Dikarya</taxon>
        <taxon>Basidiomycota</taxon>
        <taxon>Agaricomycotina</taxon>
        <taxon>Agaricomycetes</taxon>
        <taxon>Phallomycetidae</taxon>
        <taxon>Phallales</taxon>
        <taxon>Clathraceae</taxon>
        <taxon>Clathrus</taxon>
    </lineage>
</organism>
<dbReference type="EMBL" id="BPWL01000010">
    <property type="protein sequence ID" value="GJJ15183.1"/>
    <property type="molecule type" value="Genomic_DNA"/>
</dbReference>
<evidence type="ECO:0000313" key="3">
    <source>
        <dbReference type="EMBL" id="GJJ15183.1"/>
    </source>
</evidence>
<dbReference type="Proteomes" id="UP001050691">
    <property type="component" value="Unassembled WGS sequence"/>
</dbReference>
<evidence type="ECO:0000256" key="1">
    <source>
        <dbReference type="SAM" id="Phobius"/>
    </source>
</evidence>
<protein>
    <recommendedName>
        <fullName evidence="2">DUF6533 domain-containing protein</fullName>
    </recommendedName>
</protein>
<feature type="transmembrane region" description="Helical" evidence="1">
    <location>
        <begin position="56"/>
        <end position="76"/>
    </location>
</feature>
<keyword evidence="1" id="KW-0812">Transmembrane</keyword>
<feature type="domain" description="DUF6533" evidence="2">
    <location>
        <begin position="27"/>
        <end position="72"/>
    </location>
</feature>
<keyword evidence="4" id="KW-1185">Reference proteome</keyword>
<keyword evidence="1" id="KW-1133">Transmembrane helix</keyword>
<feature type="transmembrane region" description="Helical" evidence="1">
    <location>
        <begin position="96"/>
        <end position="115"/>
    </location>
</feature>
<evidence type="ECO:0000259" key="2">
    <source>
        <dbReference type="Pfam" id="PF20151"/>
    </source>
</evidence>
<keyword evidence="1" id="KW-0472">Membrane</keyword>
<dbReference type="InterPro" id="IPR045340">
    <property type="entry name" value="DUF6533"/>
</dbReference>
<dbReference type="Pfam" id="PF20151">
    <property type="entry name" value="DUF6533"/>
    <property type="match status" value="1"/>
</dbReference>
<feature type="transmembrane region" description="Helical" evidence="1">
    <location>
        <begin position="127"/>
        <end position="151"/>
    </location>
</feature>
<feature type="transmembrane region" description="Helical" evidence="1">
    <location>
        <begin position="24"/>
        <end position="44"/>
    </location>
</feature>